<keyword evidence="4" id="KW-1185">Reference proteome</keyword>
<protein>
    <submittedName>
        <fullName evidence="3">Uncharacterized protein</fullName>
    </submittedName>
</protein>
<proteinExistence type="predicted"/>
<name>A0A8J3IHG1_9CHLR</name>
<dbReference type="EMBL" id="BNJK01000001">
    <property type="protein sequence ID" value="GHO95639.1"/>
    <property type="molecule type" value="Genomic_DNA"/>
</dbReference>
<feature type="compositionally biased region" description="Polar residues" evidence="1">
    <location>
        <begin position="486"/>
        <end position="497"/>
    </location>
</feature>
<keyword evidence="2" id="KW-0812">Transmembrane</keyword>
<evidence type="ECO:0000256" key="2">
    <source>
        <dbReference type="SAM" id="Phobius"/>
    </source>
</evidence>
<sequence length="883" mass="93650">MVFLPHTASAHTISSSLPTANGPSFRATAGFDTRYRDGNWIPIRVALRNDGPDFNGFVSVNTPLPFAGAGNSGVLSTYRAMVSLPSGAQKQVTLYVPFYYGTQGITQNVTIDLLDTNGHKVNSQASPIHALGPGDIFVGILSDQPTTGFTALNALSLPNPSSSVFTQNLNASTFPTVAEALNNFDLLILDNFTTSNLNKSQLATLQNWVHQGGSLIVVGGPEWMNTLKPLPASLLPATVTQTTTIPSGTSLLPFIGPADPGTKSASTNIQAPVNVSVATPAAGGSVLLSSNGTPLIVQSQLGLGQIDYLAFDPSLEPVVSWSQASSLWRALLLRNLGDQMLISSASSTTPTVSKSVLSSNTNGLGAVLQSLFPTSFLATQFILILLLGYILVLGPIRLLIVRRLKSRDWSWRIVVSTILVFSLLSYGLALQQKGTSILSSNISVVQLDRPSATESMAHTTTYVGVFVPNQGDFRVHLSNDGLVQPANDQQSRSPNGLTSQPTTITTTQSGTDATLQGVNIWTLRTLISRSNHTETGGILSRLSLQDDLLSGTVTNTLHRDFSDAYLLTYGRYVSLGQFKSGTTKEIHLQLPKIVGGQTASFADQIAASKHLAVPYTPISNGNQPQTEQQRHMAMLSALSGEAGYDCSGGSGFCMQYGVVASNGVMVSNGNYSSSAYNQLINGGDPLMLPDASATLIGWADNPSSDTTNVVTINDTYTSKSQETFFQAPLDVTLSGSVNLPPASINSQLVDVQTQGTGVQTLYPGVYALSSGNMTFEFTLPVINNPHIGTLQISTASSLPQVGNTVGQQGSIDANHLHPYLYNWQTRNWDAYAFSSFTFPATPSQSYIGPGGRVLLRLANTDSTQATAIFGKPSLQLVGASNTR</sequence>
<reference evidence="3" key="1">
    <citation type="submission" date="2020-10" db="EMBL/GenBank/DDBJ databases">
        <title>Taxonomic study of unclassified bacteria belonging to the class Ktedonobacteria.</title>
        <authorList>
            <person name="Yabe S."/>
            <person name="Wang C.M."/>
            <person name="Zheng Y."/>
            <person name="Sakai Y."/>
            <person name="Cavaletti L."/>
            <person name="Monciardini P."/>
            <person name="Donadio S."/>
        </authorList>
    </citation>
    <scope>NUCLEOTIDE SEQUENCE</scope>
    <source>
        <strain evidence="3">ID150040</strain>
    </source>
</reference>
<dbReference type="SUPFAM" id="SSF52317">
    <property type="entry name" value="Class I glutamine amidotransferase-like"/>
    <property type="match status" value="1"/>
</dbReference>
<organism evidence="3 4">
    <name type="scientific">Reticulibacter mediterranei</name>
    <dbReference type="NCBI Taxonomy" id="2778369"/>
    <lineage>
        <taxon>Bacteria</taxon>
        <taxon>Bacillati</taxon>
        <taxon>Chloroflexota</taxon>
        <taxon>Ktedonobacteria</taxon>
        <taxon>Ktedonobacterales</taxon>
        <taxon>Reticulibacteraceae</taxon>
        <taxon>Reticulibacter</taxon>
    </lineage>
</organism>
<accession>A0A8J3IHG1</accession>
<feature type="compositionally biased region" description="Low complexity" evidence="1">
    <location>
        <begin position="498"/>
        <end position="509"/>
    </location>
</feature>
<keyword evidence="2" id="KW-1133">Transmembrane helix</keyword>
<dbReference type="Proteomes" id="UP000597444">
    <property type="component" value="Unassembled WGS sequence"/>
</dbReference>
<dbReference type="InterPro" id="IPR029062">
    <property type="entry name" value="Class_I_gatase-like"/>
</dbReference>
<evidence type="ECO:0000313" key="3">
    <source>
        <dbReference type="EMBL" id="GHO95639.1"/>
    </source>
</evidence>
<feature type="region of interest" description="Disordered" evidence="1">
    <location>
        <begin position="484"/>
        <end position="509"/>
    </location>
</feature>
<dbReference type="Gene3D" id="3.40.50.880">
    <property type="match status" value="1"/>
</dbReference>
<gene>
    <name evidence="3" type="ORF">KSF_056870</name>
</gene>
<keyword evidence="2" id="KW-0472">Membrane</keyword>
<evidence type="ECO:0000313" key="4">
    <source>
        <dbReference type="Proteomes" id="UP000597444"/>
    </source>
</evidence>
<feature type="transmembrane region" description="Helical" evidence="2">
    <location>
        <begin position="377"/>
        <end position="399"/>
    </location>
</feature>
<comment type="caution">
    <text evidence="3">The sequence shown here is derived from an EMBL/GenBank/DDBJ whole genome shotgun (WGS) entry which is preliminary data.</text>
</comment>
<feature type="transmembrane region" description="Helical" evidence="2">
    <location>
        <begin position="411"/>
        <end position="430"/>
    </location>
</feature>
<dbReference type="AlphaFoldDB" id="A0A8J3IHG1"/>
<evidence type="ECO:0000256" key="1">
    <source>
        <dbReference type="SAM" id="MobiDB-lite"/>
    </source>
</evidence>